<dbReference type="InterPro" id="IPR050164">
    <property type="entry name" value="Peptidase_C19"/>
</dbReference>
<dbReference type="Pfam" id="PF00443">
    <property type="entry name" value="UCH"/>
    <property type="match status" value="1"/>
</dbReference>
<dbReference type="InterPro" id="IPR028889">
    <property type="entry name" value="USP"/>
</dbReference>
<dbReference type="GO" id="GO:0004843">
    <property type="term" value="F:cysteine-type deubiquitinase activity"/>
    <property type="evidence" value="ECO:0007669"/>
    <property type="project" value="InterPro"/>
</dbReference>
<name>D2VSH2_NAEGR</name>
<dbReference type="Proteomes" id="UP000006671">
    <property type="component" value="Unassembled WGS sequence"/>
</dbReference>
<keyword evidence="3" id="KW-1185">Reference proteome</keyword>
<reference evidence="2 3" key="1">
    <citation type="journal article" date="2010" name="Cell">
        <title>The genome of Naegleria gruberi illuminates early eukaryotic versatility.</title>
        <authorList>
            <person name="Fritz-Laylin L.K."/>
            <person name="Prochnik S.E."/>
            <person name="Ginger M.L."/>
            <person name="Dacks J.B."/>
            <person name="Carpenter M.L."/>
            <person name="Field M.C."/>
            <person name="Kuo A."/>
            <person name="Paredez A."/>
            <person name="Chapman J."/>
            <person name="Pham J."/>
            <person name="Shu S."/>
            <person name="Neupane R."/>
            <person name="Cipriano M."/>
            <person name="Mancuso J."/>
            <person name="Tu H."/>
            <person name="Salamov A."/>
            <person name="Lindquist E."/>
            <person name="Shapiro H."/>
            <person name="Lucas S."/>
            <person name="Grigoriev I.V."/>
            <person name="Cande W.Z."/>
            <person name="Fulton C."/>
            <person name="Rokhsar D.S."/>
            <person name="Dawson S.C."/>
        </authorList>
    </citation>
    <scope>NUCLEOTIDE SEQUENCE [LARGE SCALE GENOMIC DNA]</scope>
    <source>
        <strain evidence="2 3">NEG-M</strain>
    </source>
</reference>
<dbReference type="InterPro" id="IPR038765">
    <property type="entry name" value="Papain-like_cys_pep_sf"/>
</dbReference>
<protein>
    <submittedName>
        <fullName evidence="2">Predicted protein</fullName>
    </submittedName>
</protein>
<dbReference type="GeneID" id="8855852"/>
<sequence>MQYNHETSSGPSNTNWRQSCSAQEEEHFVGLTNNGTTCYLNSLLQSLHHTPKFRELVFKWRYDPEHDPDQDHCVPYQLQRLFAYLTLSKRNSVDTTQLTNSFGWQASDLKVQHDIHEVFRILFDVLTDGSHSKETDSSPPQKNYNNDSNVSFSDLFCGTVIDHIESVDEKKQSGEVYQTTKVDSFMDLQLAIRDVSSVEEAIESFLKSEEMKGDNQWCCEELGNKKIDAVKNLKLAHLPYILTLQLKRVDYQTNTPVKLGNKVTFPFVLDMSKYVDDQQHLFDLYSVIIHSGDALTGNPCMEMMRLLAIPQMLTCSCTAEETQS</sequence>
<dbReference type="OMA" id="TICRECH"/>
<dbReference type="InterPro" id="IPR001394">
    <property type="entry name" value="Peptidase_C19_UCH"/>
</dbReference>
<dbReference type="STRING" id="5762.D2VSH2"/>
<dbReference type="GO" id="GO:0005634">
    <property type="term" value="C:nucleus"/>
    <property type="evidence" value="ECO:0007669"/>
    <property type="project" value="TreeGrafter"/>
</dbReference>
<dbReference type="AlphaFoldDB" id="D2VSH2"/>
<evidence type="ECO:0000259" key="1">
    <source>
        <dbReference type="PROSITE" id="PS50235"/>
    </source>
</evidence>
<accession>D2VSH2</accession>
<proteinExistence type="predicted"/>
<dbReference type="PANTHER" id="PTHR24006">
    <property type="entry name" value="UBIQUITIN CARBOXYL-TERMINAL HYDROLASE"/>
    <property type="match status" value="1"/>
</dbReference>
<dbReference type="KEGG" id="ngr:NAEGRDRAFT_71940"/>
<dbReference type="OrthoDB" id="289038at2759"/>
<evidence type="ECO:0000313" key="2">
    <source>
        <dbReference type="EMBL" id="EFC40193.1"/>
    </source>
</evidence>
<feature type="domain" description="USP" evidence="1">
    <location>
        <begin position="29"/>
        <end position="324"/>
    </location>
</feature>
<dbReference type="InParanoid" id="D2VSH2"/>
<dbReference type="EMBL" id="GG738894">
    <property type="protein sequence ID" value="EFC40193.1"/>
    <property type="molecule type" value="Genomic_DNA"/>
</dbReference>
<evidence type="ECO:0000313" key="3">
    <source>
        <dbReference type="Proteomes" id="UP000006671"/>
    </source>
</evidence>
<organism evidence="3">
    <name type="scientific">Naegleria gruberi</name>
    <name type="common">Amoeba</name>
    <dbReference type="NCBI Taxonomy" id="5762"/>
    <lineage>
        <taxon>Eukaryota</taxon>
        <taxon>Discoba</taxon>
        <taxon>Heterolobosea</taxon>
        <taxon>Tetramitia</taxon>
        <taxon>Eutetramitia</taxon>
        <taxon>Vahlkampfiidae</taxon>
        <taxon>Naegleria</taxon>
    </lineage>
</organism>
<dbReference type="RefSeq" id="XP_002672937.1">
    <property type="nucleotide sequence ID" value="XM_002672891.1"/>
</dbReference>
<dbReference type="MEROPS" id="C19.055"/>
<dbReference type="SUPFAM" id="SSF54001">
    <property type="entry name" value="Cysteine proteinases"/>
    <property type="match status" value="1"/>
</dbReference>
<dbReference type="PROSITE" id="PS50235">
    <property type="entry name" value="USP_3"/>
    <property type="match status" value="1"/>
</dbReference>
<dbReference type="GO" id="GO:0016579">
    <property type="term" value="P:protein deubiquitination"/>
    <property type="evidence" value="ECO:0007669"/>
    <property type="project" value="InterPro"/>
</dbReference>
<dbReference type="GO" id="GO:0005829">
    <property type="term" value="C:cytosol"/>
    <property type="evidence" value="ECO:0007669"/>
    <property type="project" value="TreeGrafter"/>
</dbReference>
<dbReference type="Gene3D" id="3.90.70.10">
    <property type="entry name" value="Cysteine proteinases"/>
    <property type="match status" value="1"/>
</dbReference>
<dbReference type="PANTHER" id="PTHR24006:SF702">
    <property type="entry name" value="UBIQUITIN CARBOXYL-TERMINAL HYDROLASE 47"/>
    <property type="match status" value="1"/>
</dbReference>
<dbReference type="VEuPathDB" id="AmoebaDB:NAEGRDRAFT_71940"/>
<gene>
    <name evidence="2" type="ORF">NAEGRDRAFT_71940</name>
</gene>
<dbReference type="eggNOG" id="KOG4598">
    <property type="taxonomic scope" value="Eukaryota"/>
</dbReference>